<dbReference type="Gene3D" id="3.90.1150.10">
    <property type="entry name" value="Aspartate Aminotransferase, domain 1"/>
    <property type="match status" value="1"/>
</dbReference>
<evidence type="ECO:0000256" key="1">
    <source>
        <dbReference type="ARBA" id="ARBA00001933"/>
    </source>
</evidence>
<gene>
    <name evidence="7" type="primary">THA2_3</name>
    <name evidence="7" type="ORF">Anas_01588</name>
</gene>
<feature type="domain" description="Aromatic amino acid beta-eliminating lyase/threonine aldolase" evidence="6">
    <location>
        <begin position="164"/>
        <end position="337"/>
    </location>
</feature>
<evidence type="ECO:0000313" key="7">
    <source>
        <dbReference type="EMBL" id="KAB7502766.1"/>
    </source>
</evidence>
<dbReference type="GO" id="GO:0006545">
    <property type="term" value="P:glycine biosynthetic process"/>
    <property type="evidence" value="ECO:0007669"/>
    <property type="project" value="TreeGrafter"/>
</dbReference>
<dbReference type="PIRSF" id="PIRSF017617">
    <property type="entry name" value="Thr_aldolase"/>
    <property type="match status" value="1"/>
</dbReference>
<dbReference type="InterPro" id="IPR015422">
    <property type="entry name" value="PyrdxlP-dep_Trfase_small"/>
</dbReference>
<feature type="modified residue" description="N6-(pyridoxal phosphate)lysine" evidence="5">
    <location>
        <position position="269"/>
    </location>
</feature>
<evidence type="ECO:0000313" key="8">
    <source>
        <dbReference type="Proteomes" id="UP000326759"/>
    </source>
</evidence>
<evidence type="ECO:0000256" key="4">
    <source>
        <dbReference type="ARBA" id="ARBA00023239"/>
    </source>
</evidence>
<dbReference type="FunFam" id="3.40.640.10:FF:000030">
    <property type="entry name" value="Low-specificity L-threonine aldolase"/>
    <property type="match status" value="1"/>
</dbReference>
<proteinExistence type="inferred from homology"/>
<dbReference type="Gene3D" id="3.40.640.10">
    <property type="entry name" value="Type I PLP-dependent aspartate aminotransferase-like (Major domain)"/>
    <property type="match status" value="1"/>
</dbReference>
<name>A0A5N5T844_9CRUS</name>
<keyword evidence="3" id="KW-0663">Pyridoxal phosphate</keyword>
<dbReference type="InterPro" id="IPR001597">
    <property type="entry name" value="ArAA_b-elim_lyase/Thr_aldolase"/>
</dbReference>
<dbReference type="Proteomes" id="UP000326759">
    <property type="component" value="Unassembled WGS sequence"/>
</dbReference>
<keyword evidence="8" id="KW-1185">Reference proteome</keyword>
<dbReference type="GO" id="GO:0008732">
    <property type="term" value="F:L-allo-threonine aldolase activity"/>
    <property type="evidence" value="ECO:0007669"/>
    <property type="project" value="TreeGrafter"/>
</dbReference>
<accession>A0A5N5T844</accession>
<keyword evidence="4" id="KW-0456">Lyase</keyword>
<evidence type="ECO:0000256" key="2">
    <source>
        <dbReference type="ARBA" id="ARBA00006966"/>
    </source>
</evidence>
<comment type="caution">
    <text evidence="7">The sequence shown here is derived from an EMBL/GenBank/DDBJ whole genome shotgun (WGS) entry which is preliminary data.</text>
</comment>
<dbReference type="AlphaFoldDB" id="A0A5N5T844"/>
<feature type="domain" description="Aromatic amino acid beta-eliminating lyase/threonine aldolase" evidence="6">
    <location>
        <begin position="32"/>
        <end position="137"/>
    </location>
</feature>
<dbReference type="InterPro" id="IPR023603">
    <property type="entry name" value="Low_specificity_L-TA-like"/>
</dbReference>
<dbReference type="PANTHER" id="PTHR48097">
    <property type="entry name" value="L-THREONINE ALDOLASE-RELATED"/>
    <property type="match status" value="1"/>
</dbReference>
<evidence type="ECO:0000256" key="3">
    <source>
        <dbReference type="ARBA" id="ARBA00022898"/>
    </source>
</evidence>
<dbReference type="PANTHER" id="PTHR48097:SF9">
    <property type="entry name" value="L-THREONINE ALDOLASE"/>
    <property type="match status" value="1"/>
</dbReference>
<evidence type="ECO:0000259" key="6">
    <source>
        <dbReference type="Pfam" id="PF01212"/>
    </source>
</evidence>
<organism evidence="7 8">
    <name type="scientific">Armadillidium nasatum</name>
    <dbReference type="NCBI Taxonomy" id="96803"/>
    <lineage>
        <taxon>Eukaryota</taxon>
        <taxon>Metazoa</taxon>
        <taxon>Ecdysozoa</taxon>
        <taxon>Arthropoda</taxon>
        <taxon>Crustacea</taxon>
        <taxon>Multicrustacea</taxon>
        <taxon>Malacostraca</taxon>
        <taxon>Eumalacostraca</taxon>
        <taxon>Peracarida</taxon>
        <taxon>Isopoda</taxon>
        <taxon>Oniscidea</taxon>
        <taxon>Crinocheta</taxon>
        <taxon>Armadillidiidae</taxon>
        <taxon>Armadillidium</taxon>
    </lineage>
</organism>
<protein>
    <submittedName>
        <fullName evidence="7">Putative low-specificity L-threonine aldolase 2</fullName>
    </submittedName>
</protein>
<evidence type="ECO:0000256" key="5">
    <source>
        <dbReference type="PIRSR" id="PIRSR017617-1"/>
    </source>
</evidence>
<dbReference type="EMBL" id="SEYY01006760">
    <property type="protein sequence ID" value="KAB7502766.1"/>
    <property type="molecule type" value="Genomic_DNA"/>
</dbReference>
<dbReference type="OrthoDB" id="10261951at2759"/>
<reference evidence="7 8" key="1">
    <citation type="journal article" date="2019" name="PLoS Biol.">
        <title>Sex chromosomes control vertical transmission of feminizing Wolbachia symbionts in an isopod.</title>
        <authorList>
            <person name="Becking T."/>
            <person name="Chebbi M.A."/>
            <person name="Giraud I."/>
            <person name="Moumen B."/>
            <person name="Laverre T."/>
            <person name="Caubet Y."/>
            <person name="Peccoud J."/>
            <person name="Gilbert C."/>
            <person name="Cordaux R."/>
        </authorList>
    </citation>
    <scope>NUCLEOTIDE SEQUENCE [LARGE SCALE GENOMIC DNA]</scope>
    <source>
        <strain evidence="7">ANa2</strain>
        <tissue evidence="7">Whole body excluding digestive tract and cuticle</tissue>
    </source>
</reference>
<sequence>MPLLNKFRNIALLSKSYHMKPQINPLANCLVDLRSDTVTKPCIGMRQAMKEADVGDDVFQEDKTVLVKLTPYSSVIKFPELEQKMAEITQKDDGLFVLSGTMGNLLSILSHCGRRGAEIIVGNNSHIFTYEQANMAQEELLSQRKVFICAVENSIPILLAKLLFGGVQPHTVETNSDGTFSIDALKSCIRVDDFHLPTTELICLENTHGNLGGKALPLKWLDEVAEFAKYHGLPIHVDGARIFNASIASQVPVSQLLRVADSTSICLSKGLGCPVGSVIVGNHQFIKRARRLRKALGGAWRQGGILAAAGIYSLENNVAKLAKDHENARLIAKVNEEENEALNQKISVLALPFSSSHVRLVTHLGIGENEAKLALAKIQYVIEEYSRS</sequence>
<dbReference type="GO" id="GO:0006567">
    <property type="term" value="P:L-threonine catabolic process"/>
    <property type="evidence" value="ECO:0007669"/>
    <property type="project" value="TreeGrafter"/>
</dbReference>
<dbReference type="SUPFAM" id="SSF53383">
    <property type="entry name" value="PLP-dependent transferases"/>
    <property type="match status" value="1"/>
</dbReference>
<comment type="cofactor">
    <cofactor evidence="1">
        <name>pyridoxal 5'-phosphate</name>
        <dbReference type="ChEBI" id="CHEBI:597326"/>
    </cofactor>
</comment>
<dbReference type="InterPro" id="IPR015421">
    <property type="entry name" value="PyrdxlP-dep_Trfase_major"/>
</dbReference>
<dbReference type="InterPro" id="IPR015424">
    <property type="entry name" value="PyrdxlP-dep_Trfase"/>
</dbReference>
<dbReference type="Pfam" id="PF01212">
    <property type="entry name" value="Beta_elim_lyase"/>
    <property type="match status" value="2"/>
</dbReference>
<dbReference type="GO" id="GO:0005829">
    <property type="term" value="C:cytosol"/>
    <property type="evidence" value="ECO:0007669"/>
    <property type="project" value="TreeGrafter"/>
</dbReference>
<comment type="similarity">
    <text evidence="2">Belongs to the threonine aldolase family.</text>
</comment>